<dbReference type="CDD" id="cd06662">
    <property type="entry name" value="SURF1"/>
    <property type="match status" value="1"/>
</dbReference>
<comment type="subcellular location">
    <subcellularLocation>
        <location evidence="6">Cell membrane</location>
        <topology evidence="6">Multi-pass membrane protein</topology>
    </subcellularLocation>
    <subcellularLocation>
        <location evidence="1">Membrane</location>
    </subcellularLocation>
</comment>
<evidence type="ECO:0000313" key="9">
    <source>
        <dbReference type="Proteomes" id="UP001595974"/>
    </source>
</evidence>
<organism evidence="8 9">
    <name type="scientific">Thauera sinica</name>
    <dbReference type="NCBI Taxonomy" id="2665146"/>
    <lineage>
        <taxon>Bacteria</taxon>
        <taxon>Pseudomonadati</taxon>
        <taxon>Pseudomonadota</taxon>
        <taxon>Betaproteobacteria</taxon>
        <taxon>Rhodocyclales</taxon>
        <taxon>Zoogloeaceae</taxon>
        <taxon>Thauera</taxon>
    </lineage>
</organism>
<evidence type="ECO:0000256" key="7">
    <source>
        <dbReference type="SAM" id="MobiDB-lite"/>
    </source>
</evidence>
<evidence type="ECO:0000256" key="1">
    <source>
        <dbReference type="ARBA" id="ARBA00004370"/>
    </source>
</evidence>
<dbReference type="PROSITE" id="PS50895">
    <property type="entry name" value="SURF1"/>
    <property type="match status" value="1"/>
</dbReference>
<comment type="caution">
    <text evidence="8">The sequence shown here is derived from an EMBL/GenBank/DDBJ whole genome shotgun (WGS) entry which is preliminary data.</text>
</comment>
<evidence type="ECO:0000256" key="2">
    <source>
        <dbReference type="ARBA" id="ARBA00007165"/>
    </source>
</evidence>
<gene>
    <name evidence="8" type="ORF">ACFPTN_13720</name>
</gene>
<keyword evidence="3 6" id="KW-0812">Transmembrane</keyword>
<keyword evidence="5 6" id="KW-0472">Membrane</keyword>
<keyword evidence="6" id="KW-1003">Cell membrane</keyword>
<dbReference type="RefSeq" id="WP_232516523.1">
    <property type="nucleotide sequence ID" value="NZ_JBHSOG010000050.1"/>
</dbReference>
<evidence type="ECO:0000313" key="8">
    <source>
        <dbReference type="EMBL" id="MFC5770437.1"/>
    </source>
</evidence>
<dbReference type="Pfam" id="PF02104">
    <property type="entry name" value="SURF1"/>
    <property type="match status" value="1"/>
</dbReference>
<dbReference type="EMBL" id="JBHSOG010000050">
    <property type="protein sequence ID" value="MFC5770437.1"/>
    <property type="molecule type" value="Genomic_DNA"/>
</dbReference>
<proteinExistence type="inferred from homology"/>
<keyword evidence="9" id="KW-1185">Reference proteome</keyword>
<dbReference type="Proteomes" id="UP001595974">
    <property type="component" value="Unassembled WGS sequence"/>
</dbReference>
<dbReference type="InterPro" id="IPR045214">
    <property type="entry name" value="Surf1/Surf4"/>
</dbReference>
<dbReference type="PANTHER" id="PTHR23427:SF2">
    <property type="entry name" value="SURFEIT LOCUS PROTEIN 1"/>
    <property type="match status" value="1"/>
</dbReference>
<name>A0ABW1AT05_9RHOO</name>
<evidence type="ECO:0000256" key="3">
    <source>
        <dbReference type="ARBA" id="ARBA00022692"/>
    </source>
</evidence>
<dbReference type="PANTHER" id="PTHR23427">
    <property type="entry name" value="SURFEIT LOCUS PROTEIN"/>
    <property type="match status" value="1"/>
</dbReference>
<comment type="similarity">
    <text evidence="2 6">Belongs to the SURF1 family.</text>
</comment>
<evidence type="ECO:0000256" key="6">
    <source>
        <dbReference type="RuleBase" id="RU363076"/>
    </source>
</evidence>
<keyword evidence="4 6" id="KW-1133">Transmembrane helix</keyword>
<accession>A0ABW1AT05</accession>
<evidence type="ECO:0000256" key="4">
    <source>
        <dbReference type="ARBA" id="ARBA00022989"/>
    </source>
</evidence>
<sequence>MNLQAAGRSAAGPQGGGAAVSPHAGRAAHRQARTPMRRALHAWAPLAAGLLLVASMVSLGNWQMRRAQEKAELQQRFDLSARGGPVAVRATDRPVDGQPLRLEGRWLAQYTILLDNRTQGGRAGYHVLTPLQLTDGSGAVLVNRGWLAADADRSRLPDVPSPAGLQRVEGRMQPVEAKPFFLGGEVAEGRRWQHLDLDRYRAVLDAAGPRLAGWTVQQTSASAGDGLSRDWPQPAMSADRHRAYALQWYALAGLAAALTAWHAGRLFTRKPSDER</sequence>
<feature type="transmembrane region" description="Helical" evidence="6">
    <location>
        <begin position="42"/>
        <end position="62"/>
    </location>
</feature>
<evidence type="ECO:0000256" key="5">
    <source>
        <dbReference type="ARBA" id="ARBA00023136"/>
    </source>
</evidence>
<reference evidence="9" key="1">
    <citation type="journal article" date="2019" name="Int. J. Syst. Evol. Microbiol.">
        <title>The Global Catalogue of Microorganisms (GCM) 10K type strain sequencing project: providing services to taxonomists for standard genome sequencing and annotation.</title>
        <authorList>
            <consortium name="The Broad Institute Genomics Platform"/>
            <consortium name="The Broad Institute Genome Sequencing Center for Infectious Disease"/>
            <person name="Wu L."/>
            <person name="Ma J."/>
        </authorList>
    </citation>
    <scope>NUCLEOTIDE SEQUENCE [LARGE SCALE GENOMIC DNA]</scope>
    <source>
        <strain evidence="9">SHR3</strain>
    </source>
</reference>
<feature type="region of interest" description="Disordered" evidence="7">
    <location>
        <begin position="1"/>
        <end position="33"/>
    </location>
</feature>
<dbReference type="InterPro" id="IPR002994">
    <property type="entry name" value="Surf1/Shy1"/>
</dbReference>
<protein>
    <recommendedName>
        <fullName evidence="6">SURF1-like protein</fullName>
    </recommendedName>
</protein>
<comment type="caution">
    <text evidence="6">Lacks conserved residue(s) required for the propagation of feature annotation.</text>
</comment>